<keyword evidence="3" id="KW-1185">Reference proteome</keyword>
<dbReference type="SUPFAM" id="SSF159888">
    <property type="entry name" value="YdhG-like"/>
    <property type="match status" value="1"/>
</dbReference>
<dbReference type="InterPro" id="IPR014922">
    <property type="entry name" value="YdhG-like"/>
</dbReference>
<dbReference type="Pfam" id="PF08818">
    <property type="entry name" value="DUF1801"/>
    <property type="match status" value="1"/>
</dbReference>
<dbReference type="AlphaFoldDB" id="A0A1G8X8A8"/>
<reference evidence="3" key="1">
    <citation type="submission" date="2016-10" db="EMBL/GenBank/DDBJ databases">
        <authorList>
            <person name="Varghese N."/>
            <person name="Submissions S."/>
        </authorList>
    </citation>
    <scope>NUCLEOTIDE SEQUENCE [LARGE SCALE GENOMIC DNA]</scope>
    <source>
        <strain evidence="3">DSM 19181</strain>
    </source>
</reference>
<name>A0A1G8X8A8_9LACT</name>
<dbReference type="Gene3D" id="3.90.1150.200">
    <property type="match status" value="1"/>
</dbReference>
<dbReference type="RefSeq" id="WP_091265086.1">
    <property type="nucleotide sequence ID" value="NZ_FNFK01000006.1"/>
</dbReference>
<organism evidence="2 3">
    <name type="scientific">Alkalibacterium thalassium</name>
    <dbReference type="NCBI Taxonomy" id="426701"/>
    <lineage>
        <taxon>Bacteria</taxon>
        <taxon>Bacillati</taxon>
        <taxon>Bacillota</taxon>
        <taxon>Bacilli</taxon>
        <taxon>Lactobacillales</taxon>
        <taxon>Carnobacteriaceae</taxon>
        <taxon>Alkalibacterium</taxon>
    </lineage>
</organism>
<proteinExistence type="predicted"/>
<sequence length="123" mass="14706">MEEFDTFINKLDSVEHQDRVRELLTWIEDSFPQLEKQFKWNQPMFADHGTFIIGFSTSKNHLAVAPEQVTMNHFAEEIAAADYEATKQLFRIKWNQPVNYDLLRTIIQFNIEDKADYTKFWRS</sequence>
<protein>
    <recommendedName>
        <fullName evidence="1">YdhG-like domain-containing protein</fullName>
    </recommendedName>
</protein>
<dbReference type="OrthoDB" id="384795at2"/>
<evidence type="ECO:0000259" key="1">
    <source>
        <dbReference type="Pfam" id="PF08818"/>
    </source>
</evidence>
<gene>
    <name evidence="2" type="ORF">SAMN04488098_10063</name>
</gene>
<accession>A0A1G8X8A8</accession>
<evidence type="ECO:0000313" key="2">
    <source>
        <dbReference type="EMBL" id="SDJ86644.1"/>
    </source>
</evidence>
<evidence type="ECO:0000313" key="3">
    <source>
        <dbReference type="Proteomes" id="UP000199433"/>
    </source>
</evidence>
<feature type="domain" description="YdhG-like" evidence="1">
    <location>
        <begin position="16"/>
        <end position="111"/>
    </location>
</feature>
<dbReference type="Proteomes" id="UP000199433">
    <property type="component" value="Unassembled WGS sequence"/>
</dbReference>
<dbReference type="EMBL" id="FNFK01000006">
    <property type="protein sequence ID" value="SDJ86644.1"/>
    <property type="molecule type" value="Genomic_DNA"/>
</dbReference>